<dbReference type="AlphaFoldDB" id="A0A2P6R6L8"/>
<dbReference type="PANTHER" id="PTHR31286:SF60">
    <property type="entry name" value="PROTEIN, PUTATIVE-RELATED"/>
    <property type="match status" value="1"/>
</dbReference>
<sequence>MAVCPWAFLGGIDTASAPPPTAPKSRTFASILANSTEAAISLSQLPSPVVRGDKIYVKINESLYQEQLKQFKTNLIGRLLLRKGSKPLKADALKGLLAALWQPSKPWRLVPLGKGYFDIHFATEEDLRRVWSGGTCTLPDGIFRLTQWKPDFVPGDTFPQTHAQIWIRIYGLSQDYWHQQHLMEIARGVGTPLQIDKATRERQFGYFARVLVDVDLAGDLPPSLMVERETHCFPIEVVYENVCTHCGKVGHMVDQCRFLKSSNNEQNAQEHKVVKKPSRIGRQEYRPKTAVNNVSEQNLDTIPQVQHSPEVANHDQITKFAEDVLTEAVDQELDRIADLVINEPIINRKPESCKGNMSPLINKNKFAILASKEIEAVVDIIPKEFAQVVGTTTLEVPTVHITDEDDEDEEVDSDNEMCDEEVNSNMEQKTYSPQPTNSPQSGQNWHDMVEEENLIDLVDLPTGVPPGFEHVATLAKDVALITGQGVNENTENGFTPVISRSQQKKQRRQATQALDRETPYPKRDRTKNKKYNQ</sequence>
<feature type="domain" description="CCHC-type" evidence="3">
    <location>
        <begin position="243"/>
        <end position="257"/>
    </location>
</feature>
<dbReference type="Proteomes" id="UP000238479">
    <property type="component" value="Chromosome 3"/>
</dbReference>
<dbReference type="EMBL" id="PDCK01000041">
    <property type="protein sequence ID" value="PRQ42071.1"/>
    <property type="molecule type" value="Genomic_DNA"/>
</dbReference>
<dbReference type="InterPro" id="IPR025558">
    <property type="entry name" value="DUF4283"/>
</dbReference>
<proteinExistence type="predicted"/>
<keyword evidence="1" id="KW-0479">Metal-binding</keyword>
<feature type="region of interest" description="Disordered" evidence="2">
    <location>
        <begin position="486"/>
        <end position="533"/>
    </location>
</feature>
<dbReference type="OrthoDB" id="1433777at2759"/>
<dbReference type="GO" id="GO:0008270">
    <property type="term" value="F:zinc ion binding"/>
    <property type="evidence" value="ECO:0007669"/>
    <property type="project" value="UniProtKB-KW"/>
</dbReference>
<gene>
    <name evidence="4" type="ORF">RchiOBHm_Chr3g0453631</name>
</gene>
<evidence type="ECO:0000313" key="4">
    <source>
        <dbReference type="EMBL" id="PRQ42071.1"/>
    </source>
</evidence>
<keyword evidence="1" id="KW-0862">Zinc</keyword>
<dbReference type="GO" id="GO:0003676">
    <property type="term" value="F:nucleic acid binding"/>
    <property type="evidence" value="ECO:0007669"/>
    <property type="project" value="InterPro"/>
</dbReference>
<evidence type="ECO:0000259" key="3">
    <source>
        <dbReference type="PROSITE" id="PS50158"/>
    </source>
</evidence>
<evidence type="ECO:0000256" key="1">
    <source>
        <dbReference type="PROSITE-ProRule" id="PRU00047"/>
    </source>
</evidence>
<feature type="compositionally biased region" description="Basic residues" evidence="2">
    <location>
        <begin position="524"/>
        <end position="533"/>
    </location>
</feature>
<dbReference type="PROSITE" id="PS50158">
    <property type="entry name" value="ZF_CCHC"/>
    <property type="match status" value="1"/>
</dbReference>
<evidence type="ECO:0000256" key="2">
    <source>
        <dbReference type="SAM" id="MobiDB-lite"/>
    </source>
</evidence>
<organism evidence="4 5">
    <name type="scientific">Rosa chinensis</name>
    <name type="common">China rose</name>
    <dbReference type="NCBI Taxonomy" id="74649"/>
    <lineage>
        <taxon>Eukaryota</taxon>
        <taxon>Viridiplantae</taxon>
        <taxon>Streptophyta</taxon>
        <taxon>Embryophyta</taxon>
        <taxon>Tracheophyta</taxon>
        <taxon>Spermatophyta</taxon>
        <taxon>Magnoliopsida</taxon>
        <taxon>eudicotyledons</taxon>
        <taxon>Gunneridae</taxon>
        <taxon>Pentapetalae</taxon>
        <taxon>rosids</taxon>
        <taxon>fabids</taxon>
        <taxon>Rosales</taxon>
        <taxon>Rosaceae</taxon>
        <taxon>Rosoideae</taxon>
        <taxon>Rosoideae incertae sedis</taxon>
        <taxon>Rosa</taxon>
    </lineage>
</organism>
<feature type="region of interest" description="Disordered" evidence="2">
    <location>
        <begin position="425"/>
        <end position="444"/>
    </location>
</feature>
<dbReference type="Gramene" id="PRQ42071">
    <property type="protein sequence ID" value="PRQ42071"/>
    <property type="gene ID" value="RchiOBHm_Chr3g0453631"/>
</dbReference>
<reference evidence="4 5" key="1">
    <citation type="journal article" date="2018" name="Nat. Genet.">
        <title>The Rosa genome provides new insights in the design of modern roses.</title>
        <authorList>
            <person name="Bendahmane M."/>
        </authorList>
    </citation>
    <scope>NUCLEOTIDE SEQUENCE [LARGE SCALE GENOMIC DNA]</scope>
    <source>
        <strain evidence="5">cv. Old Blush</strain>
    </source>
</reference>
<keyword evidence="1" id="KW-0863">Zinc-finger</keyword>
<keyword evidence="5" id="KW-1185">Reference proteome</keyword>
<dbReference type="PANTHER" id="PTHR31286">
    <property type="entry name" value="GLYCINE-RICH CELL WALL STRUCTURAL PROTEIN 1.8-LIKE"/>
    <property type="match status" value="1"/>
</dbReference>
<protein>
    <submittedName>
        <fullName evidence="4">Putative transcription factor interactor and regulator CCHC(Zn) family</fullName>
    </submittedName>
</protein>
<name>A0A2P6R6L8_ROSCH</name>
<dbReference type="InterPro" id="IPR001878">
    <property type="entry name" value="Znf_CCHC"/>
</dbReference>
<dbReference type="InterPro" id="IPR040256">
    <property type="entry name" value="At4g02000-like"/>
</dbReference>
<comment type="caution">
    <text evidence="4">The sequence shown here is derived from an EMBL/GenBank/DDBJ whole genome shotgun (WGS) entry which is preliminary data.</text>
</comment>
<evidence type="ECO:0000313" key="5">
    <source>
        <dbReference type="Proteomes" id="UP000238479"/>
    </source>
</evidence>
<dbReference type="Pfam" id="PF14111">
    <property type="entry name" value="DUF4283"/>
    <property type="match status" value="1"/>
</dbReference>
<feature type="compositionally biased region" description="Basic and acidic residues" evidence="2">
    <location>
        <begin position="514"/>
        <end position="523"/>
    </location>
</feature>
<accession>A0A2P6R6L8</accession>